<dbReference type="InterPro" id="IPR023582">
    <property type="entry name" value="Impact"/>
</dbReference>
<feature type="domain" description="Impact N-terminal" evidence="2">
    <location>
        <begin position="31"/>
        <end position="135"/>
    </location>
</feature>
<name>A0A2A9E482_9MICO</name>
<dbReference type="SUPFAM" id="SSF54211">
    <property type="entry name" value="Ribosomal protein S5 domain 2-like"/>
    <property type="match status" value="1"/>
</dbReference>
<gene>
    <name evidence="3" type="ORF">ATL42_1025</name>
</gene>
<evidence type="ECO:0000313" key="4">
    <source>
        <dbReference type="Proteomes" id="UP000225548"/>
    </source>
</evidence>
<dbReference type="Gene3D" id="3.30.230.30">
    <property type="entry name" value="Impact, N-terminal domain"/>
    <property type="match status" value="1"/>
</dbReference>
<evidence type="ECO:0000256" key="1">
    <source>
        <dbReference type="ARBA" id="ARBA00007665"/>
    </source>
</evidence>
<organism evidence="3 4">
    <name type="scientific">Sanguibacter antarcticus</name>
    <dbReference type="NCBI Taxonomy" id="372484"/>
    <lineage>
        <taxon>Bacteria</taxon>
        <taxon>Bacillati</taxon>
        <taxon>Actinomycetota</taxon>
        <taxon>Actinomycetes</taxon>
        <taxon>Micrococcales</taxon>
        <taxon>Sanguibacteraceae</taxon>
        <taxon>Sanguibacter</taxon>
    </lineage>
</organism>
<comment type="caution">
    <text evidence="3">The sequence shown here is derived from an EMBL/GenBank/DDBJ whole genome shotgun (WGS) entry which is preliminary data.</text>
</comment>
<accession>A0A2A9E482</accession>
<dbReference type="EMBL" id="PDJG01000001">
    <property type="protein sequence ID" value="PFG33165.1"/>
    <property type="molecule type" value="Genomic_DNA"/>
</dbReference>
<protein>
    <submittedName>
        <fullName evidence="3">Putative YigZ family protein</fullName>
    </submittedName>
</protein>
<dbReference type="GO" id="GO:0005737">
    <property type="term" value="C:cytoplasm"/>
    <property type="evidence" value="ECO:0007669"/>
    <property type="project" value="TreeGrafter"/>
</dbReference>
<evidence type="ECO:0000259" key="2">
    <source>
        <dbReference type="Pfam" id="PF01205"/>
    </source>
</evidence>
<dbReference type="AlphaFoldDB" id="A0A2A9E482"/>
<evidence type="ECO:0000313" key="3">
    <source>
        <dbReference type="EMBL" id="PFG33165.1"/>
    </source>
</evidence>
<proteinExistence type="inferred from homology"/>
<dbReference type="RefSeq" id="WP_245862141.1">
    <property type="nucleotide sequence ID" value="NZ_PDJG01000001.1"/>
</dbReference>
<dbReference type="InterPro" id="IPR001498">
    <property type="entry name" value="Impact_N"/>
</dbReference>
<dbReference type="PANTHER" id="PTHR16301">
    <property type="entry name" value="IMPACT-RELATED"/>
    <property type="match status" value="1"/>
</dbReference>
<dbReference type="GO" id="GO:0006446">
    <property type="term" value="P:regulation of translational initiation"/>
    <property type="evidence" value="ECO:0007669"/>
    <property type="project" value="TreeGrafter"/>
</dbReference>
<keyword evidence="4" id="KW-1185">Reference proteome</keyword>
<dbReference type="Proteomes" id="UP000225548">
    <property type="component" value="Unassembled WGS sequence"/>
</dbReference>
<comment type="similarity">
    <text evidence="1">Belongs to the IMPACT family.</text>
</comment>
<dbReference type="InterPro" id="IPR020568">
    <property type="entry name" value="Ribosomal_Su5_D2-typ_SF"/>
</dbReference>
<reference evidence="3 4" key="1">
    <citation type="submission" date="2017-10" db="EMBL/GenBank/DDBJ databases">
        <title>Sequencing the genomes of 1000 actinobacteria strains.</title>
        <authorList>
            <person name="Klenk H.-P."/>
        </authorList>
    </citation>
    <scope>NUCLEOTIDE SEQUENCE [LARGE SCALE GENOMIC DNA]</scope>
    <source>
        <strain evidence="3 4">DSM 18966</strain>
    </source>
</reference>
<dbReference type="PANTHER" id="PTHR16301:SF20">
    <property type="entry name" value="IMPACT FAMILY MEMBER YIGZ"/>
    <property type="match status" value="1"/>
</dbReference>
<dbReference type="Pfam" id="PF01205">
    <property type="entry name" value="Impact_N"/>
    <property type="match status" value="1"/>
</dbReference>
<dbReference type="InterPro" id="IPR036956">
    <property type="entry name" value="Impact_N_sf"/>
</dbReference>
<sequence length="227" mass="24165">MTSATEPALSGRELELQSTVAGHAAFDLVVKRSRFVTSLTHVASMDEAEATIAEARRDRWDARHHCVALVVGPHAEIARSTDDGEPAGTAGMPMAEVLRRHELTDVVAVVARYFGGVLLGTGGLARAYGAAVEGAVSAAQVVRRRLVDRVTVCSPHESAGRTEHFLRDWSTAHEAVVVGVTYTGTAVLEMLVPPDVRARLDSDLASFSAGRLTTETVGPEIMDVPTQ</sequence>